<dbReference type="GO" id="GO:0005758">
    <property type="term" value="C:mitochondrial intermembrane space"/>
    <property type="evidence" value="ECO:0007669"/>
    <property type="project" value="TreeGrafter"/>
</dbReference>
<dbReference type="Pfam" id="PF05254">
    <property type="entry name" value="UPF0203"/>
    <property type="match status" value="1"/>
</dbReference>
<keyword evidence="2" id="KW-1015">Disulfide bond</keyword>
<evidence type="ECO:0000313" key="4">
    <source>
        <dbReference type="Proteomes" id="UP000217199"/>
    </source>
</evidence>
<comment type="caution">
    <text evidence="3">The sequence shown here is derived from an EMBL/GenBank/DDBJ whole genome shotgun (WGS) entry which is preliminary data.</text>
</comment>
<dbReference type="STRING" id="2282107.A0A286UIQ3"/>
<reference evidence="3 4" key="1">
    <citation type="journal article" date="2017" name="Mol. Ecol.">
        <title>Comparative and population genomic landscape of Phellinus noxius: A hypervariable fungus causing root rot in trees.</title>
        <authorList>
            <person name="Chung C.L."/>
            <person name="Lee T.J."/>
            <person name="Akiba M."/>
            <person name="Lee H.H."/>
            <person name="Kuo T.H."/>
            <person name="Liu D."/>
            <person name="Ke H.M."/>
            <person name="Yokoi T."/>
            <person name="Roa M.B."/>
            <person name="Lu M.J."/>
            <person name="Chang Y.Y."/>
            <person name="Ann P.J."/>
            <person name="Tsai J.N."/>
            <person name="Chen C.Y."/>
            <person name="Tzean S.S."/>
            <person name="Ota Y."/>
            <person name="Hattori T."/>
            <person name="Sahashi N."/>
            <person name="Liou R.F."/>
            <person name="Kikuchi T."/>
            <person name="Tsai I.J."/>
        </authorList>
    </citation>
    <scope>NUCLEOTIDE SEQUENCE [LARGE SCALE GENOMIC DNA]</scope>
    <source>
        <strain evidence="3 4">FFPRI411160</strain>
    </source>
</reference>
<dbReference type="InterPro" id="IPR007918">
    <property type="entry name" value="MDM35_apoptosis"/>
</dbReference>
<dbReference type="AlphaFoldDB" id="A0A286UIQ3"/>
<evidence type="ECO:0000256" key="1">
    <source>
        <dbReference type="ARBA" id="ARBA00006196"/>
    </source>
</evidence>
<protein>
    <submittedName>
        <fullName evidence="3">Uncharacterized protein</fullName>
    </submittedName>
</protein>
<dbReference type="GO" id="GO:0005634">
    <property type="term" value="C:nucleus"/>
    <property type="evidence" value="ECO:0007669"/>
    <property type="project" value="TreeGrafter"/>
</dbReference>
<name>A0A286UIQ3_9AGAM</name>
<dbReference type="PANTHER" id="PTHR46403">
    <property type="entry name" value="TP53-REGULATED INHIBITOR OF APOPTOSIS 1"/>
    <property type="match status" value="1"/>
</dbReference>
<keyword evidence="4" id="KW-1185">Reference proteome</keyword>
<dbReference type="Proteomes" id="UP000217199">
    <property type="component" value="Unassembled WGS sequence"/>
</dbReference>
<dbReference type="OrthoDB" id="19091at2759"/>
<gene>
    <name evidence="3" type="ORF">PNOK_0431300</name>
</gene>
<dbReference type="PANTHER" id="PTHR46403:SF1">
    <property type="entry name" value="TP53-REGULATED INHIBITOR OF APOPTOSIS 1"/>
    <property type="match status" value="1"/>
</dbReference>
<organism evidence="3 4">
    <name type="scientific">Pyrrhoderma noxium</name>
    <dbReference type="NCBI Taxonomy" id="2282107"/>
    <lineage>
        <taxon>Eukaryota</taxon>
        <taxon>Fungi</taxon>
        <taxon>Dikarya</taxon>
        <taxon>Basidiomycota</taxon>
        <taxon>Agaricomycotina</taxon>
        <taxon>Agaricomycetes</taxon>
        <taxon>Hymenochaetales</taxon>
        <taxon>Hymenochaetaceae</taxon>
        <taxon>Pyrrhoderma</taxon>
    </lineage>
</organism>
<dbReference type="InParanoid" id="A0A286UIQ3"/>
<evidence type="ECO:0000313" key="3">
    <source>
        <dbReference type="EMBL" id="PAV19379.1"/>
    </source>
</evidence>
<evidence type="ECO:0000256" key="2">
    <source>
        <dbReference type="ARBA" id="ARBA00023157"/>
    </source>
</evidence>
<comment type="similarity">
    <text evidence="1">Belongs to the TRIAP1/MDM35 family.</text>
</comment>
<dbReference type="GO" id="GO:0005829">
    <property type="term" value="C:cytosol"/>
    <property type="evidence" value="ECO:0007669"/>
    <property type="project" value="TreeGrafter"/>
</dbReference>
<dbReference type="GO" id="GO:1990050">
    <property type="term" value="F:phosphatidic acid transfer activity"/>
    <property type="evidence" value="ECO:0007669"/>
    <property type="project" value="TreeGrafter"/>
</dbReference>
<dbReference type="EMBL" id="NBII01000004">
    <property type="protein sequence ID" value="PAV19379.1"/>
    <property type="molecule type" value="Genomic_DNA"/>
</dbReference>
<dbReference type="GO" id="GO:0045332">
    <property type="term" value="P:phospholipid translocation"/>
    <property type="evidence" value="ECO:0007669"/>
    <property type="project" value="TreeGrafter"/>
</dbReference>
<sequence length="163" mass="18173">MAHSLADECTPSKLAYDSCFNAWFEGYLQPAVSASPDQRAAYTAAKAKEYEEKCGKIWREYKECVQKAVKDKGLDEMLAEATKENPLTSPPDHRNIIPIVAENGHTLPYDDTPSRAEDSLTPMKHLACAQYGILSFTPGFEAGTDCTQVKERKADGIQHFFCY</sequence>
<accession>A0A286UIQ3</accession>
<proteinExistence type="inferred from homology"/>
<dbReference type="FunCoup" id="A0A286UIQ3">
    <property type="interactions" value="94"/>
</dbReference>